<evidence type="ECO:0000313" key="2">
    <source>
        <dbReference type="EMBL" id="RBT68375.1"/>
    </source>
</evidence>
<keyword evidence="1" id="KW-0812">Transmembrane</keyword>
<evidence type="ECO:0008006" key="4">
    <source>
        <dbReference type="Google" id="ProtNLM"/>
    </source>
</evidence>
<reference evidence="2 3" key="1">
    <citation type="submission" date="2015-06" db="EMBL/GenBank/DDBJ databases">
        <title>The Genome Sequence of Enterococcus hirae 88EA1.</title>
        <authorList>
            <consortium name="The Broad Institute Genomics Platform"/>
            <consortium name="The Broad Institute Genome Sequencing Center for Infectious Disease"/>
            <person name="Earl A.M."/>
            <person name="Van Tyne D."/>
            <person name="Lebreton F."/>
            <person name="Saavedra J.T."/>
            <person name="Gilmore M.S."/>
            <person name="Manson McGuire A."/>
            <person name="Clock S."/>
            <person name="Crupain M."/>
            <person name="Rangan U."/>
            <person name="Young S."/>
            <person name="Abouelleil A."/>
            <person name="Cao P."/>
            <person name="Chapman S.B."/>
            <person name="Griggs A."/>
            <person name="Priest M."/>
            <person name="Shea T."/>
            <person name="Wortman J."/>
            <person name="Nusbaum C."/>
            <person name="Birren B."/>
        </authorList>
    </citation>
    <scope>NUCLEOTIDE SEQUENCE [LARGE SCALE GENOMIC DNA]</scope>
    <source>
        <strain evidence="2 3">88EA1</strain>
    </source>
</reference>
<accession>A0AB37IBZ4</accession>
<feature type="transmembrane region" description="Helical" evidence="1">
    <location>
        <begin position="81"/>
        <end position="100"/>
    </location>
</feature>
<evidence type="ECO:0000256" key="1">
    <source>
        <dbReference type="SAM" id="Phobius"/>
    </source>
</evidence>
<protein>
    <recommendedName>
        <fullName evidence="4">DUF2178 domain-containing protein</fullName>
    </recommendedName>
</protein>
<dbReference type="EMBL" id="LESJ01000005">
    <property type="protein sequence ID" value="RBT68375.1"/>
    <property type="molecule type" value="Genomic_DNA"/>
</dbReference>
<name>A0AB37IBZ4_ENTHR</name>
<feature type="transmembrane region" description="Helical" evidence="1">
    <location>
        <begin position="106"/>
        <end position="124"/>
    </location>
</feature>
<comment type="caution">
    <text evidence="2">The sequence shown here is derived from an EMBL/GenBank/DDBJ whole genome shotgun (WGS) entry which is preliminary data.</text>
</comment>
<sequence>MAFIKLIFSIFSLAMLITMIVSFIMIMKFTIVQHRLNFRKKQYIKKSFPKLTKKDLKYRQIKIFNYQQLYLNSGLKHNLQMTALIGSFIGMIAMFIIALFTKDVNLSFVLLSLTFCLISIFILTQPSLKERNSFWNDYLEKHPDNPLNFCSFPLDLDEKAYENERKLGLYSLIFAVSLFVVSFIGN</sequence>
<gene>
    <name evidence="2" type="ORF">EB03_01502</name>
</gene>
<dbReference type="Proteomes" id="UP000253498">
    <property type="component" value="Unassembled WGS sequence"/>
</dbReference>
<dbReference type="RefSeq" id="WP_096710041.1">
    <property type="nucleotide sequence ID" value="NZ_JAAAJO010000001.1"/>
</dbReference>
<feature type="transmembrane region" description="Helical" evidence="1">
    <location>
        <begin position="167"/>
        <end position="185"/>
    </location>
</feature>
<feature type="transmembrane region" description="Helical" evidence="1">
    <location>
        <begin position="6"/>
        <end position="31"/>
    </location>
</feature>
<evidence type="ECO:0000313" key="3">
    <source>
        <dbReference type="Proteomes" id="UP000253498"/>
    </source>
</evidence>
<dbReference type="AlphaFoldDB" id="A0AB37IBZ4"/>
<organism evidence="2 3">
    <name type="scientific">Enterococcus hirae</name>
    <dbReference type="NCBI Taxonomy" id="1354"/>
    <lineage>
        <taxon>Bacteria</taxon>
        <taxon>Bacillati</taxon>
        <taxon>Bacillota</taxon>
        <taxon>Bacilli</taxon>
        <taxon>Lactobacillales</taxon>
        <taxon>Enterococcaceae</taxon>
        <taxon>Enterococcus</taxon>
    </lineage>
</organism>
<keyword evidence="1" id="KW-0472">Membrane</keyword>
<keyword evidence="1" id="KW-1133">Transmembrane helix</keyword>
<proteinExistence type="predicted"/>